<protein>
    <submittedName>
        <fullName evidence="5">Uncharacterized protein LOC111110183</fullName>
    </submittedName>
</protein>
<keyword evidence="2" id="KW-1133">Transmembrane helix</keyword>
<gene>
    <name evidence="5" type="primary">LOC111110183</name>
</gene>
<dbReference type="RefSeq" id="XP_022302285.1">
    <property type="nucleotide sequence ID" value="XM_022446577.1"/>
</dbReference>
<feature type="transmembrane region" description="Helical" evidence="2">
    <location>
        <begin position="166"/>
        <end position="189"/>
    </location>
</feature>
<keyword evidence="4" id="KW-1185">Reference proteome</keyword>
<name>A0A8B8BG02_CRAVI</name>
<keyword evidence="2" id="KW-0472">Membrane</keyword>
<proteinExistence type="predicted"/>
<reference evidence="5" key="1">
    <citation type="submission" date="2025-08" db="UniProtKB">
        <authorList>
            <consortium name="RefSeq"/>
        </authorList>
    </citation>
    <scope>IDENTIFICATION</scope>
    <source>
        <tissue evidence="5">Whole sample</tissue>
    </source>
</reference>
<sequence>MRGLKSSYLIFLVVAFMIRRHLAVENITFLFPDDACTLSPPVFVDEQLRYHFGFYGSDMDSLCNTIEFHGRDTKEIYPNEFTMCFKNVWYRDPYCALSIKVLEGNKDALPKYEFNCTRKPNGHQICLEKNQVLFVRLDVGWGYELSEMSFLVEAPKQYKRFWEYSIVQAVSGIAGGTVVLCVLIGLFLCRQNKVNKKNRNRRPVPIHHTQSKDSQNLRRSEIVSKGLEKVSLETQPNEKIGEPGKGISKSREFSRDANVNKVAGTGPIEKQTGVVNRQQENTVNKDLIPDEKTNDDVKSELDPKNIKRAHAWMTSATKRPLNKL</sequence>
<organism evidence="4 5">
    <name type="scientific">Crassostrea virginica</name>
    <name type="common">Eastern oyster</name>
    <dbReference type="NCBI Taxonomy" id="6565"/>
    <lineage>
        <taxon>Eukaryota</taxon>
        <taxon>Metazoa</taxon>
        <taxon>Spiralia</taxon>
        <taxon>Lophotrochozoa</taxon>
        <taxon>Mollusca</taxon>
        <taxon>Bivalvia</taxon>
        <taxon>Autobranchia</taxon>
        <taxon>Pteriomorphia</taxon>
        <taxon>Ostreida</taxon>
        <taxon>Ostreoidea</taxon>
        <taxon>Ostreidae</taxon>
        <taxon>Crassostrea</taxon>
    </lineage>
</organism>
<dbReference type="Proteomes" id="UP000694844">
    <property type="component" value="Chromosome 8"/>
</dbReference>
<evidence type="ECO:0000256" key="1">
    <source>
        <dbReference type="SAM" id="MobiDB-lite"/>
    </source>
</evidence>
<dbReference type="GeneID" id="111110183"/>
<feature type="compositionally biased region" description="Basic and acidic residues" evidence="1">
    <location>
        <begin position="287"/>
        <end position="302"/>
    </location>
</feature>
<accession>A0A8B8BG02</accession>
<feature type="compositionally biased region" description="Polar residues" evidence="1">
    <location>
        <begin position="275"/>
        <end position="284"/>
    </location>
</feature>
<evidence type="ECO:0000313" key="5">
    <source>
        <dbReference type="RefSeq" id="XP_022302285.1"/>
    </source>
</evidence>
<dbReference type="AlphaFoldDB" id="A0A8B8BG02"/>
<keyword evidence="3" id="KW-0732">Signal</keyword>
<feature type="region of interest" description="Disordered" evidence="1">
    <location>
        <begin position="199"/>
        <end position="219"/>
    </location>
</feature>
<feature type="signal peptide" evidence="3">
    <location>
        <begin position="1"/>
        <end position="23"/>
    </location>
</feature>
<keyword evidence="2" id="KW-0812">Transmembrane</keyword>
<feature type="region of interest" description="Disordered" evidence="1">
    <location>
        <begin position="275"/>
        <end position="302"/>
    </location>
</feature>
<evidence type="ECO:0000256" key="2">
    <source>
        <dbReference type="SAM" id="Phobius"/>
    </source>
</evidence>
<dbReference type="KEGG" id="cvn:111110183"/>
<evidence type="ECO:0000256" key="3">
    <source>
        <dbReference type="SAM" id="SignalP"/>
    </source>
</evidence>
<evidence type="ECO:0000313" key="4">
    <source>
        <dbReference type="Proteomes" id="UP000694844"/>
    </source>
</evidence>
<feature type="region of interest" description="Disordered" evidence="1">
    <location>
        <begin position="233"/>
        <end position="253"/>
    </location>
</feature>
<feature type="chain" id="PRO_5034119940" evidence="3">
    <location>
        <begin position="24"/>
        <end position="324"/>
    </location>
</feature>